<evidence type="ECO:0000259" key="9">
    <source>
        <dbReference type="PROSITE" id="PS52029"/>
    </source>
</evidence>
<evidence type="ECO:0000313" key="11">
    <source>
        <dbReference type="Proteomes" id="UP000716906"/>
    </source>
</evidence>
<feature type="active site" description="Proton donor/acceptor" evidence="6">
    <location>
        <position position="1077"/>
    </location>
</feature>
<feature type="domain" description="L,D-TPase catalytic" evidence="9">
    <location>
        <begin position="1005"/>
        <end position="1125"/>
    </location>
</feature>
<gene>
    <name evidence="10" type="ORF">H7U36_07705</name>
</gene>
<feature type="compositionally biased region" description="Acidic residues" evidence="7">
    <location>
        <begin position="53"/>
        <end position="68"/>
    </location>
</feature>
<evidence type="ECO:0000256" key="7">
    <source>
        <dbReference type="SAM" id="MobiDB-lite"/>
    </source>
</evidence>
<feature type="signal peptide" evidence="8">
    <location>
        <begin position="1"/>
        <end position="19"/>
    </location>
</feature>
<evidence type="ECO:0000256" key="1">
    <source>
        <dbReference type="ARBA" id="ARBA00004752"/>
    </source>
</evidence>
<comment type="caution">
    <text evidence="10">The sequence shown here is derived from an EMBL/GenBank/DDBJ whole genome shotgun (WGS) entry which is preliminary data.</text>
</comment>
<keyword evidence="5 6" id="KW-0961">Cell wall biogenesis/degradation</keyword>
<comment type="pathway">
    <text evidence="1 6">Cell wall biogenesis; peptidoglycan biosynthesis.</text>
</comment>
<feature type="compositionally biased region" description="Low complexity" evidence="7">
    <location>
        <begin position="69"/>
        <end position="80"/>
    </location>
</feature>
<keyword evidence="11" id="KW-1185">Reference proteome</keyword>
<dbReference type="InterPro" id="IPR005490">
    <property type="entry name" value="LD_TPept_cat_dom"/>
</dbReference>
<feature type="region of interest" description="Disordered" evidence="7">
    <location>
        <begin position="47"/>
        <end position="84"/>
    </location>
</feature>
<keyword evidence="2" id="KW-0808">Transferase</keyword>
<dbReference type="Pfam" id="PF08481">
    <property type="entry name" value="GBS_Bsp-like"/>
    <property type="match status" value="9"/>
</dbReference>
<sequence length="1126" mass="125845">MKKVTLLLLIAVMASFLFANNTRASEAEQQIETIKDSNLATEEINAIEQPGNQEEEESDETEPEDTAEDFSLSADSSASDGNQRNMMQYSTENIQINVESRDSVGEYQISCSGVDIPSLKVIQFAVWSDQQGQDDLVWYDGYKMDKNSYGCSVDIRNHSGLGKYNVHVYALLTDGVQLPLGQTAFDISLPTAGQIYTDEVDIENGKFNINVQDITNSQYIKKMEFAVWSEDGGQDDIRWYDVKEQNGKYVQTVNIASHNYSVGEYIIHIYITDITNQKQLLGTTSQNLAVEAGNLEIIEDKEALSYTVKLQNLTVPGGALKVQFPVWSAIDGQDDICWYDAKKNADGEYILQLNLKNHKGLGKYNVHAYITTKSGKLIFLSATDFETDSPQIGEIQVNNNQEDGTFQIKVSALANGELIEKLRIPVWSEEGGQDDIIWYEARRNGDEFSAGINIKNHKYTMGRYIAHIYVTDITGYEYYVGNTENSVSIEIGDMKVSQKGNEEDEFEVRLTDVVVPGGDFSIVLPTWSKVNGQDDIRWYTAKKEEVNTYTYTLSVKNHKGLGEYYVHAYAKMPDGTLIWLAGGDFETLKPSVGEVQVNNEEKVAGKFQVKVTGVQNSNLIEKIQIPIWASSDQNDIVWYTAYKDDEDNYIVDANIGYHKYNIGTYKIHVYMTDITGVMQLVGNSSCNMNAEYSSFTASDEDGKEKTYDIQISGLKIPAGEEKLSFAIWGAEGGQNDIIWYTANRVDNGKYNLKVDIRDHKELGQYNVHAYCTTKGGAQSWVGVTSFEVKEVPRLASVQVSNVDGTKGRFTVTITGLYALSGIERVQVPVWCEADQNDIVWYDAMKLTEGTYTVNVEVANHKHHFGNYTIHIYPTMGNGIRVKSGAGNAEIYAQNYVYHMQISSTQMEVGIMGATANRVQFPTWSTANGQDDIIWYEGNNCGGGKWNVAVDSANHVSGGEYMTHVYVTSGGVTNLVGTTSYSLTKIPTALSQMQARANLYSSSTPFLILVNRSNHKVGIFQGWQGNWNCIQFWDCSDGKTSTPTVEGVFRVGSKGHHFFSGDAICYWWTQFYGDYLFHSVLYNRYNGSLMDGRLGMGLSHGCVRLDINNAKWIYDTIPSGTTVVVYH</sequence>
<evidence type="ECO:0000256" key="2">
    <source>
        <dbReference type="ARBA" id="ARBA00022679"/>
    </source>
</evidence>
<evidence type="ECO:0000256" key="4">
    <source>
        <dbReference type="ARBA" id="ARBA00022984"/>
    </source>
</evidence>
<dbReference type="PANTHER" id="PTHR30582:SF2">
    <property type="entry name" value="L,D-TRANSPEPTIDASE YCIB-RELATED"/>
    <property type="match status" value="1"/>
</dbReference>
<dbReference type="InterPro" id="IPR013688">
    <property type="entry name" value="GBS_Bsp-like"/>
</dbReference>
<dbReference type="Gene3D" id="2.60.40.3760">
    <property type="match status" value="9"/>
</dbReference>
<reference evidence="10 11" key="1">
    <citation type="journal article" date="2021" name="Sci. Rep.">
        <title>The distribution of antibiotic resistance genes in chicken gut microbiota commensals.</title>
        <authorList>
            <person name="Juricova H."/>
            <person name="Matiasovicova J."/>
            <person name="Kubasova T."/>
            <person name="Cejkova D."/>
            <person name="Rychlik I."/>
        </authorList>
    </citation>
    <scope>NUCLEOTIDE SEQUENCE [LARGE SCALE GENOMIC DNA]</scope>
    <source>
        <strain evidence="10 11">An773</strain>
    </source>
</reference>
<dbReference type="EMBL" id="JACLYY010000006">
    <property type="protein sequence ID" value="MBM6737987.1"/>
    <property type="molecule type" value="Genomic_DNA"/>
</dbReference>
<dbReference type="Proteomes" id="UP000716906">
    <property type="component" value="Unassembled WGS sequence"/>
</dbReference>
<evidence type="ECO:0000256" key="6">
    <source>
        <dbReference type="PROSITE-ProRule" id="PRU01373"/>
    </source>
</evidence>
<evidence type="ECO:0000256" key="3">
    <source>
        <dbReference type="ARBA" id="ARBA00022960"/>
    </source>
</evidence>
<dbReference type="PROSITE" id="PS52029">
    <property type="entry name" value="LD_TPASE"/>
    <property type="match status" value="1"/>
</dbReference>
<keyword evidence="3 6" id="KW-0133">Cell shape</keyword>
<evidence type="ECO:0000256" key="8">
    <source>
        <dbReference type="SAM" id="SignalP"/>
    </source>
</evidence>
<keyword evidence="4 6" id="KW-0573">Peptidoglycan synthesis</keyword>
<dbReference type="RefSeq" id="WP_205155971.1">
    <property type="nucleotide sequence ID" value="NZ_JACLYY010000006.1"/>
</dbReference>
<dbReference type="Pfam" id="PF03734">
    <property type="entry name" value="YkuD"/>
    <property type="match status" value="1"/>
</dbReference>
<keyword evidence="8" id="KW-0732">Signal</keyword>
<dbReference type="InterPro" id="IPR038063">
    <property type="entry name" value="Transpep_catalytic_dom"/>
</dbReference>
<evidence type="ECO:0000256" key="5">
    <source>
        <dbReference type="ARBA" id="ARBA00023316"/>
    </source>
</evidence>
<feature type="chain" id="PRO_5047014828" evidence="8">
    <location>
        <begin position="20"/>
        <end position="1126"/>
    </location>
</feature>
<dbReference type="CDD" id="cd16913">
    <property type="entry name" value="YkuD_like"/>
    <property type="match status" value="1"/>
</dbReference>
<name>A0ABS2E8T3_9FIRM</name>
<organism evidence="10 11">
    <name type="scientific">Faecalicatena fissicatena</name>
    <dbReference type="NCBI Taxonomy" id="290055"/>
    <lineage>
        <taxon>Bacteria</taxon>
        <taxon>Bacillati</taxon>
        <taxon>Bacillota</taxon>
        <taxon>Clostridia</taxon>
        <taxon>Lachnospirales</taxon>
        <taxon>Lachnospiraceae</taxon>
        <taxon>Faecalicatena</taxon>
    </lineage>
</organism>
<proteinExistence type="predicted"/>
<feature type="active site" description="Nucleophile" evidence="6">
    <location>
        <position position="1101"/>
    </location>
</feature>
<protein>
    <submittedName>
        <fullName evidence="10">GBS Bsp-like repeat-containing protein</fullName>
    </submittedName>
</protein>
<dbReference type="InterPro" id="IPR050979">
    <property type="entry name" value="LD-transpeptidase"/>
</dbReference>
<dbReference type="PANTHER" id="PTHR30582">
    <property type="entry name" value="L,D-TRANSPEPTIDASE"/>
    <property type="match status" value="1"/>
</dbReference>
<accession>A0ABS2E8T3</accession>
<dbReference type="SUPFAM" id="SSF141523">
    <property type="entry name" value="L,D-transpeptidase catalytic domain-like"/>
    <property type="match status" value="1"/>
</dbReference>
<dbReference type="Gene3D" id="2.40.440.10">
    <property type="entry name" value="L,D-transpeptidase catalytic domain-like"/>
    <property type="match status" value="1"/>
</dbReference>
<evidence type="ECO:0000313" key="10">
    <source>
        <dbReference type="EMBL" id="MBM6737987.1"/>
    </source>
</evidence>